<dbReference type="Proteomes" id="UP000321617">
    <property type="component" value="Unassembled WGS sequence"/>
</dbReference>
<sequence length="119" mass="12597">MNLPGNVPVIPGETPQRRGAARRVQGRRAVAGTLYLTSLRLVFVPHPIARGLGGEAVQIALRDVEAVGRVPMPRGELLVAGPGDRLALVLTGGHVEHYRLPRLSAMITAIRAAREAATG</sequence>
<name>A0A562URH3_9ACTN</name>
<gene>
    <name evidence="1" type="ORF">LX16_4428</name>
</gene>
<evidence type="ECO:0008006" key="3">
    <source>
        <dbReference type="Google" id="ProtNLM"/>
    </source>
</evidence>
<keyword evidence="2" id="KW-1185">Reference proteome</keyword>
<proteinExistence type="predicted"/>
<accession>A0A562URH3</accession>
<reference evidence="1 2" key="1">
    <citation type="journal article" date="2013" name="Stand. Genomic Sci.">
        <title>Genomic Encyclopedia of Type Strains, Phase I: The one thousand microbial genomes (KMG-I) project.</title>
        <authorList>
            <person name="Kyrpides N.C."/>
            <person name="Woyke T."/>
            <person name="Eisen J.A."/>
            <person name="Garrity G."/>
            <person name="Lilburn T.G."/>
            <person name="Beck B.J."/>
            <person name="Whitman W.B."/>
            <person name="Hugenholtz P."/>
            <person name="Klenk H.P."/>
        </authorList>
    </citation>
    <scope>NUCLEOTIDE SEQUENCE [LARGE SCALE GENOMIC DNA]</scope>
    <source>
        <strain evidence="1 2">DSM 45044</strain>
    </source>
</reference>
<dbReference type="RefSeq" id="WP_147142502.1">
    <property type="nucleotide sequence ID" value="NZ_BAABIJ010000004.1"/>
</dbReference>
<dbReference type="EMBL" id="VLLL01000008">
    <property type="protein sequence ID" value="TWJ08207.1"/>
    <property type="molecule type" value="Genomic_DNA"/>
</dbReference>
<evidence type="ECO:0000313" key="1">
    <source>
        <dbReference type="EMBL" id="TWJ08207.1"/>
    </source>
</evidence>
<comment type="caution">
    <text evidence="1">The sequence shown here is derived from an EMBL/GenBank/DDBJ whole genome shotgun (WGS) entry which is preliminary data.</text>
</comment>
<protein>
    <recommendedName>
        <fullName evidence="3">GRAM domain-containing protein</fullName>
    </recommendedName>
</protein>
<organism evidence="1 2">
    <name type="scientific">Stackebrandtia albiflava</name>
    <dbReference type="NCBI Taxonomy" id="406432"/>
    <lineage>
        <taxon>Bacteria</taxon>
        <taxon>Bacillati</taxon>
        <taxon>Actinomycetota</taxon>
        <taxon>Actinomycetes</taxon>
        <taxon>Glycomycetales</taxon>
        <taxon>Glycomycetaceae</taxon>
        <taxon>Stackebrandtia</taxon>
    </lineage>
</organism>
<dbReference type="AlphaFoldDB" id="A0A562URH3"/>
<evidence type="ECO:0000313" key="2">
    <source>
        <dbReference type="Proteomes" id="UP000321617"/>
    </source>
</evidence>